<keyword evidence="6 10" id="KW-0274">FAD</keyword>
<evidence type="ECO:0000256" key="10">
    <source>
        <dbReference type="PIRNR" id="PIRNR006268"/>
    </source>
</evidence>
<reference evidence="12 13" key="1">
    <citation type="journal article" date="2014" name="Int. J. Syst. Evol. Microbiol.">
        <title>Ramlibacter solisilvae sp. nov., isolated from forest soil, and emended description of the genus Ramlibacter.</title>
        <authorList>
            <person name="Lee H.J."/>
            <person name="Lee S.H."/>
            <person name="Lee S.S."/>
            <person name="Lee J.S."/>
            <person name="Kim Y."/>
            <person name="Kim S.C."/>
            <person name="Jeon C.O."/>
        </authorList>
    </citation>
    <scope>NUCLEOTIDE SEQUENCE [LARGE SCALE GENOMIC DNA]</scope>
    <source>
        <strain evidence="12 13">5-10</strain>
    </source>
</reference>
<evidence type="ECO:0000256" key="6">
    <source>
        <dbReference type="ARBA" id="ARBA00022827"/>
    </source>
</evidence>
<dbReference type="Gene3D" id="3.10.520.10">
    <property type="entry name" value="ApbE-like domains"/>
    <property type="match status" value="1"/>
</dbReference>
<evidence type="ECO:0000256" key="3">
    <source>
        <dbReference type="ARBA" id="ARBA00022630"/>
    </source>
</evidence>
<dbReference type="InterPro" id="IPR024932">
    <property type="entry name" value="ApbE"/>
</dbReference>
<dbReference type="InterPro" id="IPR003374">
    <property type="entry name" value="ApbE-like_sf"/>
</dbReference>
<keyword evidence="13" id="KW-1185">Reference proteome</keyword>
<evidence type="ECO:0000256" key="2">
    <source>
        <dbReference type="ARBA" id="ARBA00016337"/>
    </source>
</evidence>
<comment type="catalytic activity">
    <reaction evidence="9 10">
        <text>L-threonyl-[protein] + FAD = FMN-L-threonyl-[protein] + AMP + H(+)</text>
        <dbReference type="Rhea" id="RHEA:36847"/>
        <dbReference type="Rhea" id="RHEA-COMP:11060"/>
        <dbReference type="Rhea" id="RHEA-COMP:11061"/>
        <dbReference type="ChEBI" id="CHEBI:15378"/>
        <dbReference type="ChEBI" id="CHEBI:30013"/>
        <dbReference type="ChEBI" id="CHEBI:57692"/>
        <dbReference type="ChEBI" id="CHEBI:74257"/>
        <dbReference type="ChEBI" id="CHEBI:456215"/>
        <dbReference type="EC" id="2.7.1.180"/>
    </reaction>
</comment>
<comment type="similarity">
    <text evidence="10">Belongs to the ApbE family.</text>
</comment>
<dbReference type="Proteomes" id="UP000070433">
    <property type="component" value="Chromosome"/>
</dbReference>
<dbReference type="PATRIC" id="fig|94132.3.peg.325"/>
<proteinExistence type="inferred from homology"/>
<gene>
    <name evidence="12" type="ORF">UC35_01655</name>
</gene>
<dbReference type="EMBL" id="CP010951">
    <property type="protein sequence ID" value="AMO25189.1"/>
    <property type="molecule type" value="Genomic_DNA"/>
</dbReference>
<name>A0A127JZ30_9BURK</name>
<accession>A0A127JZ30</accession>
<evidence type="ECO:0000313" key="12">
    <source>
        <dbReference type="EMBL" id="AMO25189.1"/>
    </source>
</evidence>
<evidence type="ECO:0000256" key="11">
    <source>
        <dbReference type="PIRSR" id="PIRSR006268-2"/>
    </source>
</evidence>
<organism evidence="12 13">
    <name type="scientific">Ramlibacter tataouinensis</name>
    <dbReference type="NCBI Taxonomy" id="94132"/>
    <lineage>
        <taxon>Bacteria</taxon>
        <taxon>Pseudomonadati</taxon>
        <taxon>Pseudomonadota</taxon>
        <taxon>Betaproteobacteria</taxon>
        <taxon>Burkholderiales</taxon>
        <taxon>Comamonadaceae</taxon>
        <taxon>Ramlibacter</taxon>
    </lineage>
</organism>
<evidence type="ECO:0000313" key="13">
    <source>
        <dbReference type="Proteomes" id="UP000070433"/>
    </source>
</evidence>
<sequence>MGTRVDLTVQGEDAASLAPAMQAAFGRMEALAALMSHYELTSRVSAIGLASGLQPVAVEPELMAVLRMAQGVSGRTHGAFDATVGSLGLWHFDGPDPGMPEPAQITRRLPSVDWRNLRLDERSQTAYLTQRGMRLDLGGIAKLYILQAGLDALKSHGVRSALVNGGGDVLALSAPGDAPWRVGIRDPRQPQRLLGALDIGSGIVASSGDYERFFTRAGRRWHHVLDPRTGQPTQGVRGVTLVADTLEGVNGLGAAAMVLGAGEGRELLRRTAGTEAMVAGADGNIWLSERLRERLRPV</sequence>
<dbReference type="GO" id="GO:0046872">
    <property type="term" value="F:metal ion binding"/>
    <property type="evidence" value="ECO:0007669"/>
    <property type="project" value="UniProtKB-UniRule"/>
</dbReference>
<dbReference type="Pfam" id="PF02424">
    <property type="entry name" value="ApbE"/>
    <property type="match status" value="1"/>
</dbReference>
<dbReference type="SUPFAM" id="SSF143631">
    <property type="entry name" value="ApbE-like"/>
    <property type="match status" value="1"/>
</dbReference>
<evidence type="ECO:0000256" key="9">
    <source>
        <dbReference type="ARBA" id="ARBA00048540"/>
    </source>
</evidence>
<evidence type="ECO:0000256" key="1">
    <source>
        <dbReference type="ARBA" id="ARBA00011955"/>
    </source>
</evidence>
<keyword evidence="3 10" id="KW-0285">Flavoprotein</keyword>
<dbReference type="OrthoDB" id="9778595at2"/>
<keyword evidence="4 10" id="KW-0808">Transferase</keyword>
<dbReference type="EC" id="2.7.1.180" evidence="1 10"/>
<dbReference type="PIRSF" id="PIRSF006268">
    <property type="entry name" value="ApbE"/>
    <property type="match status" value="1"/>
</dbReference>
<protein>
    <recommendedName>
        <fullName evidence="2 10">FAD:protein FMN transferase</fullName>
        <ecNumber evidence="1 10">2.7.1.180</ecNumber>
    </recommendedName>
    <alternativeName>
        <fullName evidence="8 10">Flavin transferase</fullName>
    </alternativeName>
</protein>
<dbReference type="AlphaFoldDB" id="A0A127JZ30"/>
<evidence type="ECO:0000256" key="7">
    <source>
        <dbReference type="ARBA" id="ARBA00022842"/>
    </source>
</evidence>
<keyword evidence="5 10" id="KW-0479">Metal-binding</keyword>
<evidence type="ECO:0000256" key="4">
    <source>
        <dbReference type="ARBA" id="ARBA00022679"/>
    </source>
</evidence>
<dbReference type="PANTHER" id="PTHR30040:SF2">
    <property type="entry name" value="FAD:PROTEIN FMN TRANSFERASE"/>
    <property type="match status" value="1"/>
</dbReference>
<evidence type="ECO:0000256" key="5">
    <source>
        <dbReference type="ARBA" id="ARBA00022723"/>
    </source>
</evidence>
<keyword evidence="7 10" id="KW-0460">Magnesium</keyword>
<dbReference type="PANTHER" id="PTHR30040">
    <property type="entry name" value="THIAMINE BIOSYNTHESIS LIPOPROTEIN APBE"/>
    <property type="match status" value="1"/>
</dbReference>
<feature type="binding site" evidence="11">
    <location>
        <position position="139"/>
    </location>
    <ligand>
        <name>Mg(2+)</name>
        <dbReference type="ChEBI" id="CHEBI:18420"/>
    </ligand>
</feature>
<evidence type="ECO:0000256" key="8">
    <source>
        <dbReference type="ARBA" id="ARBA00031306"/>
    </source>
</evidence>
<dbReference type="GO" id="GO:0016740">
    <property type="term" value="F:transferase activity"/>
    <property type="evidence" value="ECO:0007669"/>
    <property type="project" value="UniProtKB-UniRule"/>
</dbReference>
<comment type="cofactor">
    <cofactor evidence="11">
        <name>Mg(2+)</name>
        <dbReference type="ChEBI" id="CHEBI:18420"/>
    </cofactor>
    <cofactor evidence="11">
        <name>Mn(2+)</name>
        <dbReference type="ChEBI" id="CHEBI:29035"/>
    </cofactor>
    <text evidence="11">Magnesium. Can also use manganese.</text>
</comment>